<dbReference type="Pfam" id="PF01882">
    <property type="entry name" value="DUF58"/>
    <property type="match status" value="1"/>
</dbReference>
<proteinExistence type="predicted"/>
<evidence type="ECO:0000259" key="2">
    <source>
        <dbReference type="SMART" id="SM00327"/>
    </source>
</evidence>
<dbReference type="InterPro" id="IPR002035">
    <property type="entry name" value="VWF_A"/>
</dbReference>
<gene>
    <name evidence="3" type="ORF">MUN89_03505</name>
</gene>
<dbReference type="EMBL" id="CP095073">
    <property type="protein sequence ID" value="UOQ45032.1"/>
    <property type="molecule type" value="Genomic_DNA"/>
</dbReference>
<name>A0ABY4EN41_9BACI</name>
<dbReference type="RefSeq" id="WP_244711453.1">
    <property type="nucleotide sequence ID" value="NZ_CP095073.1"/>
</dbReference>
<dbReference type="Gene3D" id="3.40.50.410">
    <property type="entry name" value="von Willebrand factor, type A domain"/>
    <property type="match status" value="1"/>
</dbReference>
<dbReference type="InterPro" id="IPR036465">
    <property type="entry name" value="vWFA_dom_sf"/>
</dbReference>
<feature type="domain" description="VWFA" evidence="2">
    <location>
        <begin position="246"/>
        <end position="422"/>
    </location>
</feature>
<sequence length="452" mass="51884">MTRSFKTLWARFLFRDKGILPTPRLLLGLLAVSIVLIAAGAIGLSWLWIVAVDGAYILASLVDLLSSPKKKQLWMERMIDEELERGLSVEGKIKVGNRSDKGAVFKLVDDFPESFERPFPLKGIIDPHSEQVTSFTFKAHHRGDYSLEGIYIRYRSKFGLWEKQMKAGLQDHIRVLPDMTESRQYLLDAQQFLLYEGVKQKKRKLGSGEFSKIRSYVVGDDLRKINWRQTAKLQELMTNEYEPEHGKYVTILIDCGRMMGVELDKGNRLERSLEAALAVATAALKNGDYVSLLAFSKEVKAFVPPAKGMAHFQTIIKEMYNLQVDDYESNYGAVFHYLQTMQKKRSFLLLFTDVNSFIYEDSPLFYLQRISKKHVFLMIGVLDEVTSSLTKEEPDTVEKAMVKSMAERHILLKKREMAKWERQGLQWVEAPEEQLAASSVSLYVQMLNRGLI</sequence>
<dbReference type="SMART" id="SM00327">
    <property type="entry name" value="VWA"/>
    <property type="match status" value="1"/>
</dbReference>
<keyword evidence="1" id="KW-0812">Transmembrane</keyword>
<accession>A0ABY4EN41</accession>
<evidence type="ECO:0000313" key="3">
    <source>
        <dbReference type="EMBL" id="UOQ45032.1"/>
    </source>
</evidence>
<keyword evidence="4" id="KW-1185">Reference proteome</keyword>
<feature type="transmembrane region" description="Helical" evidence="1">
    <location>
        <begin position="21"/>
        <end position="40"/>
    </location>
</feature>
<protein>
    <submittedName>
        <fullName evidence="3">DUF58 domain-containing protein</fullName>
    </submittedName>
</protein>
<keyword evidence="1" id="KW-0472">Membrane</keyword>
<dbReference type="PANTHER" id="PTHR33608">
    <property type="entry name" value="BLL2464 PROTEIN"/>
    <property type="match status" value="1"/>
</dbReference>
<reference evidence="3 4" key="1">
    <citation type="submission" date="2022-04" db="EMBL/GenBank/DDBJ databases">
        <title>Halobacillus sp. isolated from saltern.</title>
        <authorList>
            <person name="Won M."/>
            <person name="Lee C.-M."/>
            <person name="Woen H.-Y."/>
            <person name="Kwon S.-W."/>
        </authorList>
    </citation>
    <scope>NUCLEOTIDE SEQUENCE [LARGE SCALE GENOMIC DNA]</scope>
    <source>
        <strain evidence="3 4">SSBR10-3</strain>
    </source>
</reference>
<dbReference type="InterPro" id="IPR002881">
    <property type="entry name" value="DUF58"/>
</dbReference>
<evidence type="ECO:0000313" key="4">
    <source>
        <dbReference type="Proteomes" id="UP000831787"/>
    </source>
</evidence>
<dbReference type="PANTHER" id="PTHR33608:SF3">
    <property type="entry name" value="SLR2013 PROTEIN"/>
    <property type="match status" value="1"/>
</dbReference>
<evidence type="ECO:0000256" key="1">
    <source>
        <dbReference type="SAM" id="Phobius"/>
    </source>
</evidence>
<keyword evidence="1" id="KW-1133">Transmembrane helix</keyword>
<organism evidence="3 4">
    <name type="scientific">Halobacillus salinarum</name>
    <dbReference type="NCBI Taxonomy" id="2932257"/>
    <lineage>
        <taxon>Bacteria</taxon>
        <taxon>Bacillati</taxon>
        <taxon>Bacillota</taxon>
        <taxon>Bacilli</taxon>
        <taxon>Bacillales</taxon>
        <taxon>Bacillaceae</taxon>
        <taxon>Halobacillus</taxon>
    </lineage>
</organism>
<dbReference type="Proteomes" id="UP000831787">
    <property type="component" value="Chromosome"/>
</dbReference>
<dbReference type="SUPFAM" id="SSF53300">
    <property type="entry name" value="vWA-like"/>
    <property type="match status" value="1"/>
</dbReference>